<reference evidence="3" key="1">
    <citation type="submission" date="2022-11" db="UniProtKB">
        <authorList>
            <consortium name="WormBaseParasite"/>
        </authorList>
    </citation>
    <scope>IDENTIFICATION</scope>
</reference>
<proteinExistence type="predicted"/>
<protein>
    <submittedName>
        <fullName evidence="3">Uncharacterized protein</fullName>
    </submittedName>
</protein>
<feature type="chain" id="PRO_5037064761" evidence="1">
    <location>
        <begin position="23"/>
        <end position="102"/>
    </location>
</feature>
<evidence type="ECO:0000313" key="2">
    <source>
        <dbReference type="Proteomes" id="UP000887540"/>
    </source>
</evidence>
<dbReference type="WBParaSite" id="ACRNAN_scaffold6778.g22577.t1">
    <property type="protein sequence ID" value="ACRNAN_scaffold6778.g22577.t1"/>
    <property type="gene ID" value="ACRNAN_scaffold6778.g22577"/>
</dbReference>
<dbReference type="AlphaFoldDB" id="A0A914EAB9"/>
<name>A0A914EAB9_9BILA</name>
<dbReference type="Proteomes" id="UP000887540">
    <property type="component" value="Unplaced"/>
</dbReference>
<keyword evidence="1" id="KW-0732">Signal</keyword>
<sequence>MRRLLFIYLCSIIFLCFPFASTYKSQLETLLNEDYVPVKINIPGIVSELSGSRISKPFSKDCTNNTCSTACTTCLSDCLLGFCAFNEVEGNDACYCSPLLCC</sequence>
<feature type="signal peptide" evidence="1">
    <location>
        <begin position="1"/>
        <end position="22"/>
    </location>
</feature>
<organism evidence="2 3">
    <name type="scientific">Acrobeloides nanus</name>
    <dbReference type="NCBI Taxonomy" id="290746"/>
    <lineage>
        <taxon>Eukaryota</taxon>
        <taxon>Metazoa</taxon>
        <taxon>Ecdysozoa</taxon>
        <taxon>Nematoda</taxon>
        <taxon>Chromadorea</taxon>
        <taxon>Rhabditida</taxon>
        <taxon>Tylenchina</taxon>
        <taxon>Cephalobomorpha</taxon>
        <taxon>Cephaloboidea</taxon>
        <taxon>Cephalobidae</taxon>
        <taxon>Acrobeloides</taxon>
    </lineage>
</organism>
<evidence type="ECO:0000256" key="1">
    <source>
        <dbReference type="SAM" id="SignalP"/>
    </source>
</evidence>
<keyword evidence="2" id="KW-1185">Reference proteome</keyword>
<evidence type="ECO:0000313" key="3">
    <source>
        <dbReference type="WBParaSite" id="ACRNAN_scaffold6778.g22577.t1"/>
    </source>
</evidence>
<accession>A0A914EAB9</accession>